<accession>N8Y6F6</accession>
<evidence type="ECO:0000313" key="2">
    <source>
        <dbReference type="EMBL" id="ENV16894.1"/>
    </source>
</evidence>
<dbReference type="EMBL" id="APPJ01000011">
    <property type="protein sequence ID" value="ENV16894.1"/>
    <property type="molecule type" value="Genomic_DNA"/>
</dbReference>
<feature type="transmembrane region" description="Helical" evidence="1">
    <location>
        <begin position="6"/>
        <end position="24"/>
    </location>
</feature>
<keyword evidence="1" id="KW-0472">Membrane</keyword>
<comment type="caution">
    <text evidence="2">The sequence shown here is derived from an EMBL/GenBank/DDBJ whole genome shotgun (WGS) entry which is preliminary data.</text>
</comment>
<sequence length="114" mass="13386">MQILKNIVIFIVSVLSISLLIIIFDQLGMNKKLNLFLSALLYGVFITIYLQKVFLSLSYFLGFYSLLFMISYSVEVIVMLFISCTVLMIIKMIMPKLKDTRVDRFFIFNKLYKK</sequence>
<dbReference type="HOGENOM" id="CLU_171565_0_0_6"/>
<dbReference type="AlphaFoldDB" id="N8Y6F6"/>
<feature type="transmembrane region" description="Helical" evidence="1">
    <location>
        <begin position="63"/>
        <end position="90"/>
    </location>
</feature>
<proteinExistence type="predicted"/>
<feature type="transmembrane region" description="Helical" evidence="1">
    <location>
        <begin position="33"/>
        <end position="51"/>
    </location>
</feature>
<dbReference type="eggNOG" id="ENOG5031RP8">
    <property type="taxonomic scope" value="Bacteria"/>
</dbReference>
<protein>
    <submittedName>
        <fullName evidence="2">Uncharacterized protein</fullName>
    </submittedName>
</protein>
<name>N8Y6F6_ACIGI</name>
<keyword evidence="1" id="KW-1133">Transmembrane helix</keyword>
<dbReference type="Proteomes" id="UP000013148">
    <property type="component" value="Unassembled WGS sequence"/>
</dbReference>
<evidence type="ECO:0000313" key="3">
    <source>
        <dbReference type="Proteomes" id="UP000013148"/>
    </source>
</evidence>
<keyword evidence="3" id="KW-1185">Reference proteome</keyword>
<gene>
    <name evidence="2" type="ORF">F964_02643</name>
</gene>
<reference evidence="2 3" key="1">
    <citation type="submission" date="2013-02" db="EMBL/GenBank/DDBJ databases">
        <title>The Genome Sequence of Acinetobacter guillouiae NIPH 991.</title>
        <authorList>
            <consortium name="The Broad Institute Genome Sequencing Platform"/>
            <consortium name="The Broad Institute Genome Sequencing Center for Infectious Disease"/>
            <person name="Cerqueira G."/>
            <person name="Feldgarden M."/>
            <person name="Courvalin P."/>
            <person name="Perichon B."/>
            <person name="Grillot-Courvalin C."/>
            <person name="Clermont D."/>
            <person name="Rocha E."/>
            <person name="Yoon E.-J."/>
            <person name="Nemec A."/>
            <person name="Walker B."/>
            <person name="Young S.K."/>
            <person name="Zeng Q."/>
            <person name="Gargeya S."/>
            <person name="Fitzgerald M."/>
            <person name="Haas B."/>
            <person name="Abouelleil A."/>
            <person name="Alvarado L."/>
            <person name="Arachchi H.M."/>
            <person name="Berlin A.M."/>
            <person name="Chapman S.B."/>
            <person name="Dewar J."/>
            <person name="Goldberg J."/>
            <person name="Griggs A."/>
            <person name="Gujja S."/>
            <person name="Hansen M."/>
            <person name="Howarth C."/>
            <person name="Imamovic A."/>
            <person name="Larimer J."/>
            <person name="McCowan C."/>
            <person name="Murphy C."/>
            <person name="Neiman D."/>
            <person name="Pearson M."/>
            <person name="Priest M."/>
            <person name="Roberts A."/>
            <person name="Saif S."/>
            <person name="Shea T."/>
            <person name="Sisk P."/>
            <person name="Sykes S."/>
            <person name="Wortman J."/>
            <person name="Nusbaum C."/>
            <person name="Birren B."/>
        </authorList>
    </citation>
    <scope>NUCLEOTIDE SEQUENCE [LARGE SCALE GENOMIC DNA]</scope>
    <source>
        <strain evidence="2 3">NIPH 991</strain>
    </source>
</reference>
<evidence type="ECO:0000256" key="1">
    <source>
        <dbReference type="SAM" id="Phobius"/>
    </source>
</evidence>
<organism evidence="2 3">
    <name type="scientific">Acinetobacter guillouiae NIPH 991</name>
    <dbReference type="NCBI Taxonomy" id="1217656"/>
    <lineage>
        <taxon>Bacteria</taxon>
        <taxon>Pseudomonadati</taxon>
        <taxon>Pseudomonadota</taxon>
        <taxon>Gammaproteobacteria</taxon>
        <taxon>Moraxellales</taxon>
        <taxon>Moraxellaceae</taxon>
        <taxon>Acinetobacter</taxon>
    </lineage>
</organism>
<keyword evidence="1" id="KW-0812">Transmembrane</keyword>